<accession>A0AAE0FZI5</accession>
<proteinExistence type="predicted"/>
<dbReference type="Proteomes" id="UP001190700">
    <property type="component" value="Unassembled WGS sequence"/>
</dbReference>
<dbReference type="EMBL" id="LGRX02011630">
    <property type="protein sequence ID" value="KAK3268719.1"/>
    <property type="molecule type" value="Genomic_DNA"/>
</dbReference>
<sequence>MSGDGDAGKKGTAEEGTMPVLVPTEPELTIEQKLENQQLQHAAVLQQHALSIAMLTEQVKSLRKGASSSKGETAAAKTTGDAELELKKKLPYVPYAPANPFPLRPSTLEDLMPKVYDLYGDKTHALLCKKSNSSIRYEQATLGPALAYFHDAVVYEEDTMDWMQELPAEMPMTVAQCDELWDRMVKSHNT</sequence>
<reference evidence="1 2" key="1">
    <citation type="journal article" date="2015" name="Genome Biol. Evol.">
        <title>Comparative Genomics of a Bacterivorous Green Alga Reveals Evolutionary Causalities and Consequences of Phago-Mixotrophic Mode of Nutrition.</title>
        <authorList>
            <person name="Burns J.A."/>
            <person name="Paasch A."/>
            <person name="Narechania A."/>
            <person name="Kim E."/>
        </authorList>
    </citation>
    <scope>NUCLEOTIDE SEQUENCE [LARGE SCALE GENOMIC DNA]</scope>
    <source>
        <strain evidence="1 2">PLY_AMNH</strain>
    </source>
</reference>
<evidence type="ECO:0000313" key="2">
    <source>
        <dbReference type="Proteomes" id="UP001190700"/>
    </source>
</evidence>
<gene>
    <name evidence="1" type="ORF">CYMTET_22792</name>
</gene>
<keyword evidence="2" id="KW-1185">Reference proteome</keyword>
<protein>
    <submittedName>
        <fullName evidence="1">Uncharacterized protein</fullName>
    </submittedName>
</protein>
<evidence type="ECO:0000313" key="1">
    <source>
        <dbReference type="EMBL" id="KAK3268719.1"/>
    </source>
</evidence>
<dbReference type="AlphaFoldDB" id="A0AAE0FZI5"/>
<name>A0AAE0FZI5_9CHLO</name>
<organism evidence="1 2">
    <name type="scientific">Cymbomonas tetramitiformis</name>
    <dbReference type="NCBI Taxonomy" id="36881"/>
    <lineage>
        <taxon>Eukaryota</taxon>
        <taxon>Viridiplantae</taxon>
        <taxon>Chlorophyta</taxon>
        <taxon>Pyramimonadophyceae</taxon>
        <taxon>Pyramimonadales</taxon>
        <taxon>Pyramimonadaceae</taxon>
        <taxon>Cymbomonas</taxon>
    </lineage>
</organism>
<comment type="caution">
    <text evidence="1">The sequence shown here is derived from an EMBL/GenBank/DDBJ whole genome shotgun (WGS) entry which is preliminary data.</text>
</comment>